<dbReference type="PANTHER" id="PTHR34512">
    <property type="entry name" value="CELL SURFACE PROTEIN"/>
    <property type="match status" value="1"/>
</dbReference>
<feature type="region of interest" description="Disordered" evidence="1">
    <location>
        <begin position="365"/>
        <end position="458"/>
    </location>
</feature>
<dbReference type="InterPro" id="IPR002372">
    <property type="entry name" value="PQQ_rpt_dom"/>
</dbReference>
<dbReference type="InterPro" id="IPR011047">
    <property type="entry name" value="Quinoprotein_ADH-like_sf"/>
</dbReference>
<dbReference type="Pfam" id="PF13360">
    <property type="entry name" value="PQQ_2"/>
    <property type="match status" value="1"/>
</dbReference>
<dbReference type="PANTHER" id="PTHR34512:SF30">
    <property type="entry name" value="OUTER MEMBRANE PROTEIN ASSEMBLY FACTOR BAMB"/>
    <property type="match status" value="1"/>
</dbReference>
<dbReference type="InterPro" id="IPR006311">
    <property type="entry name" value="TAT_signal"/>
</dbReference>
<dbReference type="Gene3D" id="2.130.10.10">
    <property type="entry name" value="YVTN repeat-like/Quinoprotein amine dehydrogenase"/>
    <property type="match status" value="2"/>
</dbReference>
<dbReference type="Proteomes" id="UP000011513">
    <property type="component" value="Unassembled WGS sequence"/>
</dbReference>
<reference evidence="4 5" key="1">
    <citation type="journal article" date="2014" name="PLoS Genet.">
        <title>Phylogenetically driven sequencing of extremely halophilic archaea reveals strategies for static and dynamic osmo-response.</title>
        <authorList>
            <person name="Becker E.A."/>
            <person name="Seitzer P.M."/>
            <person name="Tritt A."/>
            <person name="Larsen D."/>
            <person name="Krusor M."/>
            <person name="Yao A.I."/>
            <person name="Wu D."/>
            <person name="Madern D."/>
            <person name="Eisen J.A."/>
            <person name="Darling A.E."/>
            <person name="Facciotti M.T."/>
        </authorList>
    </citation>
    <scope>NUCLEOTIDE SEQUENCE [LARGE SCALE GENOMIC DNA]</scope>
    <source>
        <strain evidence="4 5">JCM 14848</strain>
    </source>
</reference>
<evidence type="ECO:0000313" key="4">
    <source>
        <dbReference type="EMBL" id="ELZ27038.1"/>
    </source>
</evidence>
<keyword evidence="2" id="KW-0472">Membrane</keyword>
<accession>M0CWP0</accession>
<comment type="caution">
    <text evidence="4">The sequence shown here is derived from an EMBL/GenBank/DDBJ whole genome shotgun (WGS) entry which is preliminary data.</text>
</comment>
<keyword evidence="2" id="KW-0812">Transmembrane</keyword>
<dbReference type="EMBL" id="AOIV01000041">
    <property type="protein sequence ID" value="ELZ27038.1"/>
    <property type="molecule type" value="Genomic_DNA"/>
</dbReference>
<keyword evidence="4" id="KW-0808">Transferase</keyword>
<dbReference type="OrthoDB" id="145878at2157"/>
<keyword evidence="2" id="KW-1133">Transmembrane helix</keyword>
<keyword evidence="5" id="KW-1185">Reference proteome</keyword>
<dbReference type="InParanoid" id="M0CWP0"/>
<dbReference type="SMART" id="SM00564">
    <property type="entry name" value="PQQ"/>
    <property type="match status" value="5"/>
</dbReference>
<dbReference type="eggNOG" id="arCOG02482">
    <property type="taxonomic scope" value="Archaea"/>
</dbReference>
<evidence type="ECO:0000259" key="3">
    <source>
        <dbReference type="Pfam" id="PF13360"/>
    </source>
</evidence>
<dbReference type="AlphaFoldDB" id="M0CWP0"/>
<dbReference type="RefSeq" id="WP_008388864.1">
    <property type="nucleotide sequence ID" value="NZ_AOIV01000041.1"/>
</dbReference>
<feature type="domain" description="Pyrrolo-quinoline quinone repeat" evidence="3">
    <location>
        <begin position="72"/>
        <end position="211"/>
    </location>
</feature>
<organism evidence="4 5">
    <name type="scientific">Halogeometricum pallidum JCM 14848</name>
    <dbReference type="NCBI Taxonomy" id="1227487"/>
    <lineage>
        <taxon>Archaea</taxon>
        <taxon>Methanobacteriati</taxon>
        <taxon>Methanobacteriota</taxon>
        <taxon>Stenosarchaea group</taxon>
        <taxon>Halobacteria</taxon>
        <taxon>Halobacteriales</taxon>
        <taxon>Haloferacaceae</taxon>
        <taxon>Halogeometricum</taxon>
    </lineage>
</organism>
<evidence type="ECO:0000256" key="1">
    <source>
        <dbReference type="SAM" id="MobiDB-lite"/>
    </source>
</evidence>
<dbReference type="InterPro" id="IPR018391">
    <property type="entry name" value="PQQ_b-propeller_rpt"/>
</dbReference>
<gene>
    <name evidence="4" type="ORF">C474_16849</name>
</gene>
<feature type="compositionally biased region" description="Low complexity" evidence="1">
    <location>
        <begin position="403"/>
        <end position="425"/>
    </location>
</feature>
<evidence type="ECO:0000313" key="5">
    <source>
        <dbReference type="Proteomes" id="UP000011513"/>
    </source>
</evidence>
<feature type="transmembrane region" description="Helical" evidence="2">
    <location>
        <begin position="466"/>
        <end position="485"/>
    </location>
</feature>
<dbReference type="SUPFAM" id="SSF50998">
    <property type="entry name" value="Quinoprotein alcohol dehydrogenase-like"/>
    <property type="match status" value="2"/>
</dbReference>
<protein>
    <submittedName>
        <fullName evidence="4">Ser/Thr protein kinase</fullName>
    </submittedName>
</protein>
<dbReference type="InterPro" id="IPR015943">
    <property type="entry name" value="WD40/YVTN_repeat-like_dom_sf"/>
</dbReference>
<dbReference type="GO" id="GO:0016301">
    <property type="term" value="F:kinase activity"/>
    <property type="evidence" value="ECO:0007669"/>
    <property type="project" value="UniProtKB-KW"/>
</dbReference>
<dbReference type="PROSITE" id="PS51318">
    <property type="entry name" value="TAT"/>
    <property type="match status" value="1"/>
</dbReference>
<feature type="compositionally biased region" description="Polar residues" evidence="1">
    <location>
        <begin position="372"/>
        <end position="401"/>
    </location>
</feature>
<name>M0CWP0_HALPD</name>
<evidence type="ECO:0000256" key="2">
    <source>
        <dbReference type="SAM" id="Phobius"/>
    </source>
</evidence>
<sequence length="491" mass="51131">MTDATNTYSRRAVLTGIATLAGVGTATATTAATGATGRTRTDPGTVAWTATGVAEQSDPVARDGYVFASTGSSVVCFEQATGERLWAAGVGDAIGPYGLAVDDTHVYAGTESGTIAAFAVRNGSERWRRTVGGSVTSLDVAGTALLYGLDGSIGALEAKTGGVRWPDVDAYDTYAPMRAGVTEGTVVFAKTRLDVTAVDLATGAERWTVELDDWENEGSTAAIAGDDGAVYLGSEHGGVVRVEAANGRVTWTADTSDGEMDTIAVADGMVVAAGDTVTIFDAETGSRVYSLGIDPRRAIAIENGEFVVAGVNRSYQRVVTGVELTTGLTNWSHTIDDDDDDILSGVAVTPSTAFVVDEDDGTLIAVRRTSETPRSAQTPTATSTERQTATESRTHTQSESGPETRTTAESSSPAAPSEPTVTPSPGRSTHAETTESSPVTATPRRTTTDGRRGFFNPGDRVLEDSLTPWGLTVLGFLVSIASVLYQNYKHN</sequence>
<proteinExistence type="predicted"/>
<keyword evidence="4" id="KW-0418">Kinase</keyword>